<keyword evidence="3" id="KW-1185">Reference proteome</keyword>
<feature type="compositionally biased region" description="Basic and acidic residues" evidence="1">
    <location>
        <begin position="50"/>
        <end position="63"/>
    </location>
</feature>
<proteinExistence type="predicted"/>
<protein>
    <submittedName>
        <fullName evidence="2">Uncharacterized protein</fullName>
    </submittedName>
</protein>
<sequence>MPCEKKSGEKRESHCLDSQIHQTFRRPLKEKYSRYAMLTIKKQRCRNTKKINDCSKSESNDKSGKKHNLNKGTHDEP</sequence>
<evidence type="ECO:0000313" key="2">
    <source>
        <dbReference type="EMBL" id="KJH42949.1"/>
    </source>
</evidence>
<organism evidence="2 3">
    <name type="scientific">Dictyocaulus viviparus</name>
    <name type="common">Bovine lungworm</name>
    <dbReference type="NCBI Taxonomy" id="29172"/>
    <lineage>
        <taxon>Eukaryota</taxon>
        <taxon>Metazoa</taxon>
        <taxon>Ecdysozoa</taxon>
        <taxon>Nematoda</taxon>
        <taxon>Chromadorea</taxon>
        <taxon>Rhabditida</taxon>
        <taxon>Rhabditina</taxon>
        <taxon>Rhabditomorpha</taxon>
        <taxon>Strongyloidea</taxon>
        <taxon>Metastrongylidae</taxon>
        <taxon>Dictyocaulus</taxon>
    </lineage>
</organism>
<gene>
    <name evidence="2" type="ORF">DICVIV_11051</name>
</gene>
<dbReference type="Proteomes" id="UP000053766">
    <property type="component" value="Unassembled WGS sequence"/>
</dbReference>
<evidence type="ECO:0000313" key="3">
    <source>
        <dbReference type="Proteomes" id="UP000053766"/>
    </source>
</evidence>
<dbReference type="AlphaFoldDB" id="A0A0D8XGS6"/>
<reference evidence="3" key="2">
    <citation type="journal article" date="2016" name="Sci. Rep.">
        <title>Dictyocaulus viviparus genome, variome and transcriptome elucidate lungworm biology and support future intervention.</title>
        <authorList>
            <person name="McNulty S.N."/>
            <person name="Strube C."/>
            <person name="Rosa B.A."/>
            <person name="Martin J.C."/>
            <person name="Tyagi R."/>
            <person name="Choi Y.J."/>
            <person name="Wang Q."/>
            <person name="Hallsworth Pepin K."/>
            <person name="Zhang X."/>
            <person name="Ozersky P."/>
            <person name="Wilson R.K."/>
            <person name="Sternberg P.W."/>
            <person name="Gasser R.B."/>
            <person name="Mitreva M."/>
        </authorList>
    </citation>
    <scope>NUCLEOTIDE SEQUENCE [LARGE SCALE GENOMIC DNA]</scope>
    <source>
        <strain evidence="3">HannoverDv2000</strain>
    </source>
</reference>
<reference evidence="2 3" key="1">
    <citation type="submission" date="2013-11" db="EMBL/GenBank/DDBJ databases">
        <title>Draft genome of the bovine lungworm Dictyocaulus viviparus.</title>
        <authorList>
            <person name="Mitreva M."/>
        </authorList>
    </citation>
    <scope>NUCLEOTIDE SEQUENCE [LARGE SCALE GENOMIC DNA]</scope>
    <source>
        <strain evidence="2 3">HannoverDv2000</strain>
    </source>
</reference>
<feature type="region of interest" description="Disordered" evidence="1">
    <location>
        <begin position="47"/>
        <end position="77"/>
    </location>
</feature>
<evidence type="ECO:0000256" key="1">
    <source>
        <dbReference type="SAM" id="MobiDB-lite"/>
    </source>
</evidence>
<name>A0A0D8XGS6_DICVI</name>
<dbReference type="EMBL" id="KN716607">
    <property type="protein sequence ID" value="KJH42949.1"/>
    <property type="molecule type" value="Genomic_DNA"/>
</dbReference>
<accession>A0A0D8XGS6</accession>